<dbReference type="EMBL" id="JAFIRN010000007">
    <property type="protein sequence ID" value="KAG5845057.1"/>
    <property type="molecule type" value="Genomic_DNA"/>
</dbReference>
<protein>
    <submittedName>
        <fullName evidence="1">Uncharacterized protein</fullName>
    </submittedName>
</protein>
<reference evidence="1" key="1">
    <citation type="submission" date="2021-01" db="EMBL/GenBank/DDBJ databases">
        <title>A chromosome-scale assembly of European eel, Anguilla anguilla.</title>
        <authorList>
            <person name="Henkel C."/>
            <person name="Jong-Raadsen S.A."/>
            <person name="Dufour S."/>
            <person name="Weltzien F.-A."/>
            <person name="Palstra A.P."/>
            <person name="Pelster B."/>
            <person name="Spaink H.P."/>
            <person name="Van Den Thillart G.E."/>
            <person name="Jansen H."/>
            <person name="Zahm M."/>
            <person name="Klopp C."/>
            <person name="Cedric C."/>
            <person name="Louis A."/>
            <person name="Berthelot C."/>
            <person name="Parey E."/>
            <person name="Roest Crollius H."/>
            <person name="Montfort J."/>
            <person name="Robinson-Rechavi M."/>
            <person name="Bucao C."/>
            <person name="Bouchez O."/>
            <person name="Gislard M."/>
            <person name="Lluch J."/>
            <person name="Milhes M."/>
            <person name="Lampietro C."/>
            <person name="Lopez Roques C."/>
            <person name="Donnadieu C."/>
            <person name="Braasch I."/>
            <person name="Desvignes T."/>
            <person name="Postlethwait J."/>
            <person name="Bobe J."/>
            <person name="Guiguen Y."/>
            <person name="Dirks R."/>
        </authorList>
    </citation>
    <scope>NUCLEOTIDE SEQUENCE</scope>
    <source>
        <strain evidence="1">Tag_6206</strain>
        <tissue evidence="1">Liver</tissue>
    </source>
</reference>
<organism evidence="1 2">
    <name type="scientific">Anguilla anguilla</name>
    <name type="common">European freshwater eel</name>
    <name type="synonym">Muraena anguilla</name>
    <dbReference type="NCBI Taxonomy" id="7936"/>
    <lineage>
        <taxon>Eukaryota</taxon>
        <taxon>Metazoa</taxon>
        <taxon>Chordata</taxon>
        <taxon>Craniata</taxon>
        <taxon>Vertebrata</taxon>
        <taxon>Euteleostomi</taxon>
        <taxon>Actinopterygii</taxon>
        <taxon>Neopterygii</taxon>
        <taxon>Teleostei</taxon>
        <taxon>Anguilliformes</taxon>
        <taxon>Anguillidae</taxon>
        <taxon>Anguilla</taxon>
    </lineage>
</organism>
<name>A0A9D3M9P7_ANGAN</name>
<comment type="caution">
    <text evidence="1">The sequence shown here is derived from an EMBL/GenBank/DDBJ whole genome shotgun (WGS) entry which is preliminary data.</text>
</comment>
<keyword evidence="2" id="KW-1185">Reference proteome</keyword>
<dbReference type="Proteomes" id="UP001044222">
    <property type="component" value="Chromosome 7"/>
</dbReference>
<gene>
    <name evidence="1" type="ORF">ANANG_G00134800</name>
</gene>
<proteinExistence type="predicted"/>
<sequence>MAFRNLPEFVIPDKRKGAALCAVGRRFNPEPWYRGFFSGLSPGPARLALRGQEETRSRASPGWTGRGAGGTSGSCVLIGVIRQRQRLGAWAALSGAQRRKTKIEVQPGGIPASLPELWTVGDNTSLGPRNFKTSASITHLPITASLFPFPLLSFFTVTY</sequence>
<evidence type="ECO:0000313" key="2">
    <source>
        <dbReference type="Proteomes" id="UP001044222"/>
    </source>
</evidence>
<evidence type="ECO:0000313" key="1">
    <source>
        <dbReference type="EMBL" id="KAG5845057.1"/>
    </source>
</evidence>
<dbReference type="AlphaFoldDB" id="A0A9D3M9P7"/>
<accession>A0A9D3M9P7</accession>